<reference evidence="2 3" key="1">
    <citation type="journal article" date="2016" name="Nat. Commun.">
        <title>Thousands of microbial genomes shed light on interconnected biogeochemical processes in an aquifer system.</title>
        <authorList>
            <person name="Anantharaman K."/>
            <person name="Brown C.T."/>
            <person name="Hug L.A."/>
            <person name="Sharon I."/>
            <person name="Castelle C.J."/>
            <person name="Probst A.J."/>
            <person name="Thomas B.C."/>
            <person name="Singh A."/>
            <person name="Wilkins M.J."/>
            <person name="Karaoz U."/>
            <person name="Brodie E.L."/>
            <person name="Williams K.H."/>
            <person name="Hubbard S.S."/>
            <person name="Banfield J.F."/>
        </authorList>
    </citation>
    <scope>NUCLEOTIDE SEQUENCE [LARGE SCALE GENOMIC DNA]</scope>
</reference>
<feature type="transmembrane region" description="Helical" evidence="1">
    <location>
        <begin position="12"/>
        <end position="33"/>
    </location>
</feature>
<organism evidence="2 3">
    <name type="scientific">Candidatus Wildermuthbacteria bacterium RIFCSPHIGHO2_02_FULL_45_25</name>
    <dbReference type="NCBI Taxonomy" id="1802450"/>
    <lineage>
        <taxon>Bacteria</taxon>
        <taxon>Candidatus Wildermuthiibacteriota</taxon>
    </lineage>
</organism>
<dbReference type="AlphaFoldDB" id="A0A1G2QYP5"/>
<dbReference type="Proteomes" id="UP000178092">
    <property type="component" value="Unassembled WGS sequence"/>
</dbReference>
<sequence length="98" mass="10922">MVEVFGYPVPWFAFIPGMISGIMLWGIFSWWVAVKGDGSGLANPAYTLWLVGGGSPRYQVFAFRLLALVIGWPVRAIARCVFAVMDLVRWLRVPTKSS</sequence>
<evidence type="ECO:0000313" key="2">
    <source>
        <dbReference type="EMBL" id="OHA65478.1"/>
    </source>
</evidence>
<accession>A0A1G2QYP5</accession>
<protein>
    <submittedName>
        <fullName evidence="2">Uncharacterized protein</fullName>
    </submittedName>
</protein>
<keyword evidence="1" id="KW-1133">Transmembrane helix</keyword>
<evidence type="ECO:0000256" key="1">
    <source>
        <dbReference type="SAM" id="Phobius"/>
    </source>
</evidence>
<name>A0A1G2QYP5_9BACT</name>
<evidence type="ECO:0000313" key="3">
    <source>
        <dbReference type="Proteomes" id="UP000178092"/>
    </source>
</evidence>
<proteinExistence type="predicted"/>
<dbReference type="EMBL" id="MHTV01000044">
    <property type="protein sequence ID" value="OHA65478.1"/>
    <property type="molecule type" value="Genomic_DNA"/>
</dbReference>
<gene>
    <name evidence="2" type="ORF">A3C04_02680</name>
</gene>
<feature type="transmembrane region" description="Helical" evidence="1">
    <location>
        <begin position="65"/>
        <end position="88"/>
    </location>
</feature>
<keyword evidence="1" id="KW-0812">Transmembrane</keyword>
<keyword evidence="1" id="KW-0472">Membrane</keyword>
<comment type="caution">
    <text evidence="2">The sequence shown here is derived from an EMBL/GenBank/DDBJ whole genome shotgun (WGS) entry which is preliminary data.</text>
</comment>